<dbReference type="InterPro" id="IPR042635">
    <property type="entry name" value="MEGF10/SREC1/2-like"/>
</dbReference>
<dbReference type="InterPro" id="IPR002049">
    <property type="entry name" value="LE_dom"/>
</dbReference>
<dbReference type="PROSITE" id="PS50026">
    <property type="entry name" value="EGF_3"/>
    <property type="match status" value="5"/>
</dbReference>
<evidence type="ECO:0000256" key="6">
    <source>
        <dbReference type="SAM" id="MobiDB-lite"/>
    </source>
</evidence>
<keyword evidence="7" id="KW-0472">Membrane</keyword>
<dbReference type="EnsemblMetazoa" id="AAEL027949-RA">
    <property type="protein sequence ID" value="AAEL027949-PA"/>
    <property type="gene ID" value="AAEL027949"/>
</dbReference>
<feature type="disulfide bond" evidence="5">
    <location>
        <begin position="224"/>
        <end position="233"/>
    </location>
</feature>
<accession>A0A6I8TW85</accession>
<feature type="compositionally biased region" description="Low complexity" evidence="6">
    <location>
        <begin position="1772"/>
        <end position="1784"/>
    </location>
</feature>
<feature type="compositionally biased region" description="Polar residues" evidence="6">
    <location>
        <begin position="886"/>
        <end position="898"/>
    </location>
</feature>
<feature type="compositionally biased region" description="Basic and acidic residues" evidence="6">
    <location>
        <begin position="867"/>
        <end position="885"/>
    </location>
</feature>
<feature type="compositionally biased region" description="Polar residues" evidence="6">
    <location>
        <begin position="1462"/>
        <end position="1472"/>
    </location>
</feature>
<evidence type="ECO:0000256" key="3">
    <source>
        <dbReference type="ARBA" id="ARBA00022737"/>
    </source>
</evidence>
<feature type="disulfide bond" evidence="5">
    <location>
        <begin position="181"/>
        <end position="190"/>
    </location>
</feature>
<dbReference type="PROSITE" id="PS00022">
    <property type="entry name" value="EGF_1"/>
    <property type="match status" value="12"/>
</dbReference>
<evidence type="ECO:0000313" key="9">
    <source>
        <dbReference type="EnsemblMetazoa" id="AAEL027949-PA"/>
    </source>
</evidence>
<dbReference type="Pfam" id="PF00053">
    <property type="entry name" value="EGF_laminin"/>
    <property type="match status" value="3"/>
</dbReference>
<dbReference type="PANTHER" id="PTHR24043">
    <property type="entry name" value="SCAVENGER RECEPTOR CLASS F"/>
    <property type="match status" value="1"/>
</dbReference>
<feature type="signal peptide" evidence="8">
    <location>
        <begin position="1"/>
        <end position="28"/>
    </location>
</feature>
<dbReference type="FunFam" id="2.170.300.10:FF:000041">
    <property type="entry name" value="Tyrosine protein kinase receptor tie-1, putative"/>
    <property type="match status" value="2"/>
</dbReference>
<feature type="compositionally biased region" description="Basic and acidic residues" evidence="6">
    <location>
        <begin position="1638"/>
        <end position="1653"/>
    </location>
</feature>
<dbReference type="Proteomes" id="UP000008820">
    <property type="component" value="Chromosome 2"/>
</dbReference>
<dbReference type="SMART" id="SM00180">
    <property type="entry name" value="EGF_Lam"/>
    <property type="match status" value="13"/>
</dbReference>
<comment type="caution">
    <text evidence="5">Lacks conserved residue(s) required for the propagation of feature annotation.</text>
</comment>
<evidence type="ECO:0000256" key="1">
    <source>
        <dbReference type="ARBA" id="ARBA00022536"/>
    </source>
</evidence>
<dbReference type="SMR" id="A0A6I8TW85"/>
<reference evidence="9 10" key="1">
    <citation type="submission" date="2017-06" db="EMBL/GenBank/DDBJ databases">
        <title>Aedes aegypti genome working group (AGWG) sequencing and assembly.</title>
        <authorList>
            <consortium name="Aedes aegypti Genome Working Group (AGWG)"/>
            <person name="Matthews B.J."/>
        </authorList>
    </citation>
    <scope>NUCLEOTIDE SEQUENCE [LARGE SCALE GENOMIC DNA]</scope>
    <source>
        <strain evidence="9 10">LVP_AGWG</strain>
    </source>
</reference>
<keyword evidence="10" id="KW-1185">Reference proteome</keyword>
<dbReference type="CDD" id="cd00055">
    <property type="entry name" value="EGF_Lam"/>
    <property type="match status" value="3"/>
</dbReference>
<sequence length="1834" mass="202473">MKPLRLMLDVRTLGLSVLILWASSLTAAVQVDEVVVDDQLDGPNVCKEVEQYQLFVTAPREVTYQERYQKWCVAVPPRCSAYRVKTKIVNETSSVTKERILKKCCTGYEKNQQGDRCIPACSNGCKHGVCIAPETCKCNEGYAGKICNINCPPNRWGSDCNQLCQCKNNSTCNAQDGSCACQKGYRGDHCEYQCPSDRFGQDCAEVCQCENGGKCDPVSGECYCAPGFTGPLCAQRCPEGKHGEQCRSDCRCQNGGSCDSQTGECICPAGYTGSVCANRCQGQRYGLRCEQRCECFNGADCNHVTGECICAPGFMGAKCLDSCPHNTYGYNCSEECRCLNGAVCDSATGKCSCSAGWMGADCGLRICPDDRFGENCTGQCECAVNNTKMCHPWTGKCHCNPGWSSTLCDRPCPFLRYGQDCLIHCNCKNNSPCNHIDGTCNCIAGYHGENCEEQCSNGTYGQNCSQKCECMNGAMCAPETGQCFCAPGWQGIRCDRPCDTHRYGKDCTERCNCSNNGVCNPVNGQCTCPAGWTGERCDKKCDSGRFGQNCSQTCDCNLEHTLACNATTGKCICNAEWGGVRCESRCPLGYYGESCNEICTCHNNSSCDPITGDCICSRGWTGPTCNEPCPDGFFGHGCKERCPVSNTTCDHITGKYSCRPGYIGTTCEHPCPSGTYGNECRHTCTCKNGGECSHETGTCQCPPGWTGANCEEVCPNGFYGVNCNQKCNCKNKAKCRKNDGQCICDPGWMGNRCDEVCPEGFYGNHCMESCNCPPGNFACHAARGCVCSVGFYGDKCDKSRAEAKVQPTEEGRVKLNDNSTHHDSVNDFDTTTLYIDWKLESEDDDLLHADPTSTVEDLGIPLDDYIHLSDEPHNQNSTDEIHEYSTQHGDPQSSKSNTILTTSSANTVQLEVAQHVTTVQIPSDSILTTETFLIDDEEVTPDITTLDSNWKAQSNDDAFLELQTTQTVDNFDQPLDDYVNEPLNKVQDAPYTTSTTAKPPHVTTVDFDWKMLSENSNFLGSETTPNGEDFGHPLDDYIHLQDEPHNESESIFILTTSSTIAPRTTTQQFNWKMQLEDDSFLTTESQSDGENFGHPSDDYIHLQDEPHNESESFFLTTTSSVQPITTEEFNWKMQSQDGIFLTTESEGENFGHPLDDYIHLQDEPHNESESILIATTIAQTTTTKEFDWKMQSEDDKLLITESQSEGENFGHPLDDYIHLQDEPHNESESILIISTSPSIAQHTTVEELDWKMQSEDYSYVITESQSEGEDFGHHLDDYIHLQDEPHNESESIQIISTSPSIAQTTTTEQFNWKMQSEDDSFLITESQSEGENFGHPIDDYIHLQDEPHNESESIFILTTVISPQFNEGTSNRSTTVTFDWKIPIEDHFPGTDSQAGGENFGDPLDDYIHLPDEPHTHQVNTTPGFDWKLQSEDDSFRPSKPSPAGEDFGHPLDDYIHLPDEPQSNPNSTTQRPKYDFGYTMDDPPRKSKPTTRTTTLGPEYYDDHVEKPGDTGNSQDYFENYTDSIAENDVAQLGGNFSGSEDTGRAFASNAGLAWGLVLAVMFVGVIVALVLYYRRRVANLKAEVNHVVNFMIQEQPGHFDNPVYSAYPNQPGAGPNGSAIGAQHNGVANGSLIRNNLRDPKSNLDKYRYPENESVGTDRSYSIQFLSESQKNFDADMTNPNYDVKDHVYDEIKHKDGYKDLDTEYDHLDYSRPGSSHKTHYFRMTNPLTNSPKEINVLRDNGTINNLSSPGLSSRQPLVSTGMGATVATGATDYGSSSSNSSPIPPPLCTTGTDSSNLYVKMSSEGSSPSTSDQECNNAATSKIPEHQLNIK</sequence>
<dbReference type="InParanoid" id="A0A6I8TW85"/>
<feature type="region of interest" description="Disordered" evidence="6">
    <location>
        <begin position="1413"/>
        <end position="1513"/>
    </location>
</feature>
<feature type="region of interest" description="Disordered" evidence="6">
    <location>
        <begin position="1634"/>
        <end position="1655"/>
    </location>
</feature>
<keyword evidence="2 8" id="KW-0732">Signal</keyword>
<feature type="disulfide bond" evidence="5">
    <location>
        <begin position="267"/>
        <end position="276"/>
    </location>
</feature>
<keyword evidence="7" id="KW-1133">Transmembrane helix</keyword>
<dbReference type="SMART" id="SM00181">
    <property type="entry name" value="EGF"/>
    <property type="match status" value="15"/>
</dbReference>
<dbReference type="Pfam" id="PF23106">
    <property type="entry name" value="EGF_Teneurin"/>
    <property type="match status" value="1"/>
</dbReference>
<dbReference type="GO" id="GO:0048513">
    <property type="term" value="P:animal organ development"/>
    <property type="evidence" value="ECO:0007669"/>
    <property type="project" value="UniProtKB-ARBA"/>
</dbReference>
<dbReference type="PRINTS" id="PR00011">
    <property type="entry name" value="EGFLAMININ"/>
</dbReference>
<keyword evidence="4 5" id="KW-1015">Disulfide bond</keyword>
<evidence type="ECO:0000256" key="8">
    <source>
        <dbReference type="SAM" id="SignalP"/>
    </source>
</evidence>
<dbReference type="GO" id="GO:0048731">
    <property type="term" value="P:system development"/>
    <property type="evidence" value="ECO:0007669"/>
    <property type="project" value="UniProtKB-ARBA"/>
</dbReference>
<evidence type="ECO:0000256" key="4">
    <source>
        <dbReference type="ARBA" id="ARBA00023157"/>
    </source>
</evidence>
<dbReference type="CDD" id="cd00054">
    <property type="entry name" value="EGF_CA"/>
    <property type="match status" value="1"/>
</dbReference>
<dbReference type="PANTHER" id="PTHR24043:SF8">
    <property type="entry name" value="EGF-LIKE DOMAIN-CONTAINING PROTEIN"/>
    <property type="match status" value="1"/>
</dbReference>
<evidence type="ECO:0000256" key="7">
    <source>
        <dbReference type="SAM" id="Phobius"/>
    </source>
</evidence>
<dbReference type="Gene3D" id="2.170.300.10">
    <property type="entry name" value="Tie2 ligand-binding domain superfamily"/>
    <property type="match status" value="4"/>
</dbReference>
<dbReference type="InterPro" id="IPR000742">
    <property type="entry name" value="EGF"/>
</dbReference>
<feature type="transmembrane region" description="Helical" evidence="7">
    <location>
        <begin position="1554"/>
        <end position="1575"/>
    </location>
</feature>
<gene>
    <name evidence="9" type="primary">5570275</name>
</gene>
<dbReference type="InterPro" id="IPR011489">
    <property type="entry name" value="EMI_domain"/>
</dbReference>
<feature type="disulfide bond" evidence="5">
    <location>
        <begin position="528"/>
        <end position="537"/>
    </location>
</feature>
<dbReference type="GO" id="GO:0005044">
    <property type="term" value="F:scavenger receptor activity"/>
    <property type="evidence" value="ECO:0007669"/>
    <property type="project" value="InterPro"/>
</dbReference>
<organism evidence="9 10">
    <name type="scientific">Aedes aegypti</name>
    <name type="common">Yellowfever mosquito</name>
    <name type="synonym">Culex aegypti</name>
    <dbReference type="NCBI Taxonomy" id="7159"/>
    <lineage>
        <taxon>Eukaryota</taxon>
        <taxon>Metazoa</taxon>
        <taxon>Ecdysozoa</taxon>
        <taxon>Arthropoda</taxon>
        <taxon>Hexapoda</taxon>
        <taxon>Insecta</taxon>
        <taxon>Pterygota</taxon>
        <taxon>Neoptera</taxon>
        <taxon>Endopterygota</taxon>
        <taxon>Diptera</taxon>
        <taxon>Nematocera</taxon>
        <taxon>Culicoidea</taxon>
        <taxon>Culicidae</taxon>
        <taxon>Culicinae</taxon>
        <taxon>Aedini</taxon>
        <taxon>Aedes</taxon>
        <taxon>Stegomyia</taxon>
    </lineage>
</organism>
<keyword evidence="3" id="KW-0677">Repeat</keyword>
<feature type="region of interest" description="Disordered" evidence="6">
    <location>
        <begin position="867"/>
        <end position="898"/>
    </location>
</feature>
<feature type="compositionally biased region" description="Polar residues" evidence="6">
    <location>
        <begin position="1792"/>
        <end position="1823"/>
    </location>
</feature>
<feature type="compositionally biased region" description="Basic and acidic residues" evidence="6">
    <location>
        <begin position="1447"/>
        <end position="1460"/>
    </location>
</feature>
<keyword evidence="1 5" id="KW-0245">EGF-like domain</keyword>
<evidence type="ECO:0000256" key="5">
    <source>
        <dbReference type="PROSITE-ProRule" id="PRU00076"/>
    </source>
</evidence>
<feature type="chain" id="PRO_5043400220" evidence="8">
    <location>
        <begin position="29"/>
        <end position="1834"/>
    </location>
</feature>
<dbReference type="Gene3D" id="2.10.25.10">
    <property type="entry name" value="Laminin"/>
    <property type="match status" value="2"/>
</dbReference>
<dbReference type="OrthoDB" id="18487at2759"/>
<dbReference type="PROSITE" id="PS01186">
    <property type="entry name" value="EGF_2"/>
    <property type="match status" value="1"/>
</dbReference>
<evidence type="ECO:0000313" key="10">
    <source>
        <dbReference type="Proteomes" id="UP000008820"/>
    </source>
</evidence>
<dbReference type="PROSITE" id="PS51041">
    <property type="entry name" value="EMI"/>
    <property type="match status" value="1"/>
</dbReference>
<evidence type="ECO:0000256" key="2">
    <source>
        <dbReference type="ARBA" id="ARBA00022729"/>
    </source>
</evidence>
<protein>
    <submittedName>
        <fullName evidence="9">Uncharacterized protein</fullName>
    </submittedName>
</protein>
<feature type="disulfide bond" evidence="5">
    <location>
        <begin position="701"/>
        <end position="710"/>
    </location>
</feature>
<reference evidence="9" key="2">
    <citation type="submission" date="2020-05" db="UniProtKB">
        <authorList>
            <consortium name="EnsemblMetazoa"/>
        </authorList>
    </citation>
    <scope>IDENTIFICATION</scope>
    <source>
        <strain evidence="9">LVP_AGWG</strain>
    </source>
</reference>
<feature type="region of interest" description="Disordered" evidence="6">
    <location>
        <begin position="1772"/>
        <end position="1834"/>
    </location>
</feature>
<keyword evidence="7" id="KW-0812">Transmembrane</keyword>
<proteinExistence type="predicted"/>
<name>A0A6I8TW85_AEDAE</name>
<dbReference type="FunFam" id="2.170.300.10:FF:000002">
    <property type="entry name" value="Multiple epidermal growth factor-like domains 10"/>
    <property type="match status" value="3"/>
</dbReference>